<organism evidence="1 2">
    <name type="scientific">Goodea atripinnis</name>
    <dbReference type="NCBI Taxonomy" id="208336"/>
    <lineage>
        <taxon>Eukaryota</taxon>
        <taxon>Metazoa</taxon>
        <taxon>Chordata</taxon>
        <taxon>Craniata</taxon>
        <taxon>Vertebrata</taxon>
        <taxon>Euteleostomi</taxon>
        <taxon>Actinopterygii</taxon>
        <taxon>Neopterygii</taxon>
        <taxon>Teleostei</taxon>
        <taxon>Neoteleostei</taxon>
        <taxon>Acanthomorphata</taxon>
        <taxon>Ovalentaria</taxon>
        <taxon>Atherinomorphae</taxon>
        <taxon>Cyprinodontiformes</taxon>
        <taxon>Goodeidae</taxon>
        <taxon>Goodea</taxon>
    </lineage>
</organism>
<accession>A0ABV0MKQ3</accession>
<feature type="non-terminal residue" evidence="1">
    <location>
        <position position="1"/>
    </location>
</feature>
<keyword evidence="2" id="KW-1185">Reference proteome</keyword>
<reference evidence="1 2" key="1">
    <citation type="submission" date="2021-06" db="EMBL/GenBank/DDBJ databases">
        <authorList>
            <person name="Palmer J.M."/>
        </authorList>
    </citation>
    <scope>NUCLEOTIDE SEQUENCE [LARGE SCALE GENOMIC DNA]</scope>
    <source>
        <strain evidence="1 2">GA_2019</strain>
        <tissue evidence="1">Muscle</tissue>
    </source>
</reference>
<proteinExistence type="predicted"/>
<dbReference type="Proteomes" id="UP001476798">
    <property type="component" value="Unassembled WGS sequence"/>
</dbReference>
<evidence type="ECO:0000313" key="1">
    <source>
        <dbReference type="EMBL" id="MEQ2159653.1"/>
    </source>
</evidence>
<dbReference type="EMBL" id="JAHRIO010002942">
    <property type="protein sequence ID" value="MEQ2159653.1"/>
    <property type="molecule type" value="Genomic_DNA"/>
</dbReference>
<sequence length="69" mass="7494">YGFPSVSLPLTRQKKGVLVAGSEPSRCARATGELRSPDSPAAQTLGKALLGQRDYCFLLFTPIYSYKLT</sequence>
<name>A0ABV0MKQ3_9TELE</name>
<comment type="caution">
    <text evidence="1">The sequence shown here is derived from an EMBL/GenBank/DDBJ whole genome shotgun (WGS) entry which is preliminary data.</text>
</comment>
<protein>
    <submittedName>
        <fullName evidence="1">Uncharacterized protein</fullName>
    </submittedName>
</protein>
<gene>
    <name evidence="1" type="ORF">GOODEAATRI_025250</name>
</gene>
<evidence type="ECO:0000313" key="2">
    <source>
        <dbReference type="Proteomes" id="UP001476798"/>
    </source>
</evidence>